<organism evidence="12 13">
    <name type="scientific">Dactylonectria estremocensis</name>
    <dbReference type="NCBI Taxonomy" id="1079267"/>
    <lineage>
        <taxon>Eukaryota</taxon>
        <taxon>Fungi</taxon>
        <taxon>Dikarya</taxon>
        <taxon>Ascomycota</taxon>
        <taxon>Pezizomycotina</taxon>
        <taxon>Sordariomycetes</taxon>
        <taxon>Hypocreomycetidae</taxon>
        <taxon>Hypocreales</taxon>
        <taxon>Nectriaceae</taxon>
        <taxon>Dactylonectria</taxon>
    </lineage>
</organism>
<dbReference type="AlphaFoldDB" id="A0A9P9JCV0"/>
<keyword evidence="4" id="KW-0285">Flavoprotein</keyword>
<comment type="caution">
    <text evidence="12">The sequence shown here is derived from an EMBL/GenBank/DDBJ whole genome shotgun (WGS) entry which is preliminary data.</text>
</comment>
<evidence type="ECO:0000313" key="13">
    <source>
        <dbReference type="Proteomes" id="UP000717696"/>
    </source>
</evidence>
<dbReference type="EMBL" id="JAGMUU010000004">
    <property type="protein sequence ID" value="KAH7155359.1"/>
    <property type="molecule type" value="Genomic_DNA"/>
</dbReference>
<gene>
    <name evidence="12" type="ORF">B0J13DRAFT_618815</name>
</gene>
<dbReference type="SUPFAM" id="SSF51905">
    <property type="entry name" value="FAD/NAD(P)-binding domain"/>
    <property type="match status" value="1"/>
</dbReference>
<dbReference type="Pfam" id="PF01494">
    <property type="entry name" value="FAD_binding_3"/>
    <property type="match status" value="2"/>
</dbReference>
<keyword evidence="9" id="KW-0503">Monooxygenase</keyword>
<comment type="similarity">
    <text evidence="3">Belongs to the paxM FAD-dependent monooxygenase family.</text>
</comment>
<dbReference type="PANTHER" id="PTHR47356:SF2">
    <property type="entry name" value="FAD-BINDING DOMAIN-CONTAINING PROTEIN-RELATED"/>
    <property type="match status" value="1"/>
</dbReference>
<comment type="cofactor">
    <cofactor evidence="1">
        <name>FAD</name>
        <dbReference type="ChEBI" id="CHEBI:57692"/>
    </cofactor>
</comment>
<evidence type="ECO:0000256" key="6">
    <source>
        <dbReference type="ARBA" id="ARBA00022827"/>
    </source>
</evidence>
<dbReference type="GO" id="GO:0004497">
    <property type="term" value="F:monooxygenase activity"/>
    <property type="evidence" value="ECO:0007669"/>
    <property type="project" value="UniProtKB-KW"/>
</dbReference>
<sequence>MGFKIIIVGGGPVGLTLAHALTTIARVDVTVLESRTDVFEDAGASLILSPPSLRIFQQLGLLDAILEIGAPLLHHSQSFDATRSSFKRGNAMHRLHTNLGCGLMALHRADLIRLLYGELPDATKRCIHTGKRLVDILVTSIGVEAICADGTSYWGSLVIGADGAHSKTRSIMRRHALESDSGLASIWDAESPFTSHYKCLWASFPRLSDSGDSYETQGQHRSTMYLTGRDKGWLFLYEKLPCASKDRNRYDTKSMESFAHTFAQWSVTETLKVKDVLDGGPDTVIVGMTDLEEGVAKRIAWGGRIVLVGDAAHKFTPNAGAGFNNGVQDVASLYNQLESLRDLNANSIQTAFEMYQQERQVALERDFRRSAGATRLSAWETWSDFLLARFFYSIGAVQRYYSDRNSEAMTEGLVLNSVAADEPFLGKLAWKHELRGKRES</sequence>
<name>A0A9P9JCV0_9HYPO</name>
<dbReference type="PRINTS" id="PR00420">
    <property type="entry name" value="RNGMNOXGNASE"/>
</dbReference>
<feature type="domain" description="FAD-binding" evidence="11">
    <location>
        <begin position="295"/>
        <end position="361"/>
    </location>
</feature>
<evidence type="ECO:0000256" key="2">
    <source>
        <dbReference type="ARBA" id="ARBA00004370"/>
    </source>
</evidence>
<keyword evidence="6" id="KW-0274">FAD</keyword>
<comment type="subcellular location">
    <subcellularLocation>
        <location evidence="2">Membrane</location>
    </subcellularLocation>
</comment>
<keyword evidence="13" id="KW-1185">Reference proteome</keyword>
<dbReference type="OrthoDB" id="2431938at2759"/>
<dbReference type="Gene3D" id="3.50.50.60">
    <property type="entry name" value="FAD/NAD(P)-binding domain"/>
    <property type="match status" value="1"/>
</dbReference>
<dbReference type="InterPro" id="IPR036188">
    <property type="entry name" value="FAD/NAD-bd_sf"/>
</dbReference>
<keyword evidence="10" id="KW-0472">Membrane</keyword>
<dbReference type="GO" id="GO:0071949">
    <property type="term" value="F:FAD binding"/>
    <property type="evidence" value="ECO:0007669"/>
    <property type="project" value="InterPro"/>
</dbReference>
<dbReference type="InterPro" id="IPR050562">
    <property type="entry name" value="FAD_mOase_fung"/>
</dbReference>
<dbReference type="InterPro" id="IPR002938">
    <property type="entry name" value="FAD-bd"/>
</dbReference>
<reference evidence="12" key="1">
    <citation type="journal article" date="2021" name="Nat. Commun.">
        <title>Genetic determinants of endophytism in the Arabidopsis root mycobiome.</title>
        <authorList>
            <person name="Mesny F."/>
            <person name="Miyauchi S."/>
            <person name="Thiergart T."/>
            <person name="Pickel B."/>
            <person name="Atanasova L."/>
            <person name="Karlsson M."/>
            <person name="Huettel B."/>
            <person name="Barry K.W."/>
            <person name="Haridas S."/>
            <person name="Chen C."/>
            <person name="Bauer D."/>
            <person name="Andreopoulos W."/>
            <person name="Pangilinan J."/>
            <person name="LaButti K."/>
            <person name="Riley R."/>
            <person name="Lipzen A."/>
            <person name="Clum A."/>
            <person name="Drula E."/>
            <person name="Henrissat B."/>
            <person name="Kohler A."/>
            <person name="Grigoriev I.V."/>
            <person name="Martin F.M."/>
            <person name="Hacquard S."/>
        </authorList>
    </citation>
    <scope>NUCLEOTIDE SEQUENCE</scope>
    <source>
        <strain evidence="12">MPI-CAGE-AT-0021</strain>
    </source>
</reference>
<evidence type="ECO:0000256" key="3">
    <source>
        <dbReference type="ARBA" id="ARBA00007992"/>
    </source>
</evidence>
<proteinExistence type="inferred from homology"/>
<keyword evidence="8" id="KW-0560">Oxidoreductase</keyword>
<dbReference type="Proteomes" id="UP000717696">
    <property type="component" value="Unassembled WGS sequence"/>
</dbReference>
<evidence type="ECO:0000256" key="7">
    <source>
        <dbReference type="ARBA" id="ARBA00022989"/>
    </source>
</evidence>
<evidence type="ECO:0000256" key="4">
    <source>
        <dbReference type="ARBA" id="ARBA00022630"/>
    </source>
</evidence>
<evidence type="ECO:0000256" key="1">
    <source>
        <dbReference type="ARBA" id="ARBA00001974"/>
    </source>
</evidence>
<evidence type="ECO:0000259" key="11">
    <source>
        <dbReference type="Pfam" id="PF01494"/>
    </source>
</evidence>
<keyword evidence="7" id="KW-1133">Transmembrane helix</keyword>
<feature type="domain" description="FAD-binding" evidence="11">
    <location>
        <begin position="4"/>
        <end position="172"/>
    </location>
</feature>
<evidence type="ECO:0000313" key="12">
    <source>
        <dbReference type="EMBL" id="KAH7155359.1"/>
    </source>
</evidence>
<evidence type="ECO:0000256" key="10">
    <source>
        <dbReference type="ARBA" id="ARBA00023136"/>
    </source>
</evidence>
<protein>
    <recommendedName>
        <fullName evidence="11">FAD-binding domain-containing protein</fullName>
    </recommendedName>
</protein>
<accession>A0A9P9JCV0</accession>
<dbReference type="GO" id="GO:0016020">
    <property type="term" value="C:membrane"/>
    <property type="evidence" value="ECO:0007669"/>
    <property type="project" value="UniProtKB-SubCell"/>
</dbReference>
<evidence type="ECO:0000256" key="5">
    <source>
        <dbReference type="ARBA" id="ARBA00022692"/>
    </source>
</evidence>
<evidence type="ECO:0000256" key="8">
    <source>
        <dbReference type="ARBA" id="ARBA00023002"/>
    </source>
</evidence>
<dbReference type="PANTHER" id="PTHR47356">
    <property type="entry name" value="FAD-DEPENDENT MONOOXYGENASE ASQG-RELATED"/>
    <property type="match status" value="1"/>
</dbReference>
<evidence type="ECO:0000256" key="9">
    <source>
        <dbReference type="ARBA" id="ARBA00023033"/>
    </source>
</evidence>
<keyword evidence="5" id="KW-0812">Transmembrane</keyword>